<sequence>MADKEAPSGFIPGRAEATAEKPSPPSVAGSSEQTLRSGDPASPRRSHERTRIRRAEKDGLMMAEERREDERRKANNKRKEGAISRLMDSDRALADLLMQTAGSLSALVTITSDGEKALAAGSDNAEHQAQAARDSLPSTASSADRVKVFEGRASQWFATLNDIQTSLRTATATLRADGRPAISDGVNLFGPGSSYAARTEAGSAGRGHTLPLQGAMSGHRPRKEDRDASLSLGALRLQQQSWRQLNDALEEIATGSAHLEPDQHRIARNRPSTSEERVGDVTSIVREHQLTADARLIGELLGSTSTLFPDQSPSEQHNTASGSGSAALA</sequence>
<organism evidence="2 3">
    <name type="scientific">Ceraceosorus bombacis</name>
    <dbReference type="NCBI Taxonomy" id="401625"/>
    <lineage>
        <taxon>Eukaryota</taxon>
        <taxon>Fungi</taxon>
        <taxon>Dikarya</taxon>
        <taxon>Basidiomycota</taxon>
        <taxon>Ustilaginomycotina</taxon>
        <taxon>Exobasidiomycetes</taxon>
        <taxon>Ceraceosorales</taxon>
        <taxon>Ceraceosoraceae</taxon>
        <taxon>Ceraceosorus</taxon>
    </lineage>
</organism>
<evidence type="ECO:0000313" key="2">
    <source>
        <dbReference type="EMBL" id="CEH12126.1"/>
    </source>
</evidence>
<protein>
    <recommendedName>
        <fullName evidence="4">Mediator of RNA polymerase II transcription subunit 11</fullName>
    </recommendedName>
</protein>
<feature type="region of interest" description="Disordered" evidence="1">
    <location>
        <begin position="306"/>
        <end position="329"/>
    </location>
</feature>
<feature type="region of interest" description="Disordered" evidence="1">
    <location>
        <begin position="1"/>
        <end position="83"/>
    </location>
</feature>
<dbReference type="OrthoDB" id="3358442at2759"/>
<name>A0A0P1B989_9BASI</name>
<reference evidence="2 3" key="1">
    <citation type="submission" date="2014-09" db="EMBL/GenBank/DDBJ databases">
        <authorList>
            <person name="Magalhaes I.L.F."/>
            <person name="Oliveira U."/>
            <person name="Santos F.R."/>
            <person name="Vidigal T.H.D.A."/>
            <person name="Brescovit A.D."/>
            <person name="Santos A.J."/>
        </authorList>
    </citation>
    <scope>NUCLEOTIDE SEQUENCE [LARGE SCALE GENOMIC DNA]</scope>
</reference>
<evidence type="ECO:0000313" key="3">
    <source>
        <dbReference type="Proteomes" id="UP000054845"/>
    </source>
</evidence>
<dbReference type="AlphaFoldDB" id="A0A0P1B989"/>
<accession>A0A0P1B989</accession>
<evidence type="ECO:0000256" key="1">
    <source>
        <dbReference type="SAM" id="MobiDB-lite"/>
    </source>
</evidence>
<dbReference type="EMBL" id="CCYA01000118">
    <property type="protein sequence ID" value="CEH12126.1"/>
    <property type="molecule type" value="Genomic_DNA"/>
</dbReference>
<evidence type="ECO:0008006" key="4">
    <source>
        <dbReference type="Google" id="ProtNLM"/>
    </source>
</evidence>
<feature type="region of interest" description="Disordered" evidence="1">
    <location>
        <begin position="199"/>
        <end position="227"/>
    </location>
</feature>
<keyword evidence="3" id="KW-1185">Reference proteome</keyword>
<feature type="compositionally biased region" description="Basic and acidic residues" evidence="1">
    <location>
        <begin position="53"/>
        <end position="83"/>
    </location>
</feature>
<proteinExistence type="predicted"/>
<dbReference type="Proteomes" id="UP000054845">
    <property type="component" value="Unassembled WGS sequence"/>
</dbReference>
<feature type="region of interest" description="Disordered" evidence="1">
    <location>
        <begin position="256"/>
        <end position="279"/>
    </location>
</feature>
<feature type="region of interest" description="Disordered" evidence="1">
    <location>
        <begin position="120"/>
        <end position="141"/>
    </location>
</feature>